<feature type="compositionally biased region" description="Polar residues" evidence="1">
    <location>
        <begin position="121"/>
        <end position="131"/>
    </location>
</feature>
<keyword evidence="3" id="KW-1185">Reference proteome</keyword>
<reference evidence="2 3" key="1">
    <citation type="journal article" date="2020" name="ISME J.">
        <title>Uncovering the hidden diversity of litter-decomposition mechanisms in mushroom-forming fungi.</title>
        <authorList>
            <person name="Floudas D."/>
            <person name="Bentzer J."/>
            <person name="Ahren D."/>
            <person name="Johansson T."/>
            <person name="Persson P."/>
            <person name="Tunlid A."/>
        </authorList>
    </citation>
    <scope>NUCLEOTIDE SEQUENCE [LARGE SCALE GENOMIC DNA]</scope>
    <source>
        <strain evidence="2 3">CBS 406.79</strain>
    </source>
</reference>
<organism evidence="2 3">
    <name type="scientific">Collybiopsis confluens</name>
    <dbReference type="NCBI Taxonomy" id="2823264"/>
    <lineage>
        <taxon>Eukaryota</taxon>
        <taxon>Fungi</taxon>
        <taxon>Dikarya</taxon>
        <taxon>Basidiomycota</taxon>
        <taxon>Agaricomycotina</taxon>
        <taxon>Agaricomycetes</taxon>
        <taxon>Agaricomycetidae</taxon>
        <taxon>Agaricales</taxon>
        <taxon>Marasmiineae</taxon>
        <taxon>Omphalotaceae</taxon>
        <taxon>Collybiopsis</taxon>
    </lineage>
</organism>
<dbReference type="AlphaFoldDB" id="A0A8H5GGS9"/>
<accession>A0A8H5GGS9</accession>
<sequence length="257" mass="27276">MRDGKRYTTRFVASRLHLSRFFHLDMSRNGARTGRGIETSPANSLGRHDPNESVHIGGRQSYSGARPSNRRGPSVLKGASGFTLSHTTIRGGALTAVGGTQRIHVRRLKIPGNGGQALAGTGTSKQRGNPTVLSDFKGGTLPSANYGVLSFSAVGGRQDVHHIGDSSGRSGYCNNGSPRLDVLPNRDGENIPRPVNGWYDIGQHSAVAGSSTGTSAPTVLENFQEFSGDDMEIFPGAFSAVAEDQLVEYDEAEIVPN</sequence>
<evidence type="ECO:0000256" key="1">
    <source>
        <dbReference type="SAM" id="MobiDB-lite"/>
    </source>
</evidence>
<evidence type="ECO:0000313" key="3">
    <source>
        <dbReference type="Proteomes" id="UP000518752"/>
    </source>
</evidence>
<evidence type="ECO:0000313" key="2">
    <source>
        <dbReference type="EMBL" id="KAF5364500.1"/>
    </source>
</evidence>
<dbReference type="Proteomes" id="UP000518752">
    <property type="component" value="Unassembled WGS sequence"/>
</dbReference>
<dbReference type="EMBL" id="JAACJN010000186">
    <property type="protein sequence ID" value="KAF5364500.1"/>
    <property type="molecule type" value="Genomic_DNA"/>
</dbReference>
<comment type="caution">
    <text evidence="2">The sequence shown here is derived from an EMBL/GenBank/DDBJ whole genome shotgun (WGS) entry which is preliminary data.</text>
</comment>
<name>A0A8H5GGS9_9AGAR</name>
<proteinExistence type="predicted"/>
<feature type="region of interest" description="Disordered" evidence="1">
    <location>
        <begin position="30"/>
        <end position="79"/>
    </location>
</feature>
<protein>
    <submittedName>
        <fullName evidence="2">Uncharacterized protein</fullName>
    </submittedName>
</protein>
<gene>
    <name evidence="2" type="ORF">D9757_011963</name>
</gene>
<feature type="region of interest" description="Disordered" evidence="1">
    <location>
        <begin position="110"/>
        <end position="131"/>
    </location>
</feature>
<dbReference type="OrthoDB" id="3022699at2759"/>